<protein>
    <recommendedName>
        <fullName evidence="2">Nucleotidyl transferase AbiEii/AbiGii toxin family protein</fullName>
    </recommendedName>
</protein>
<evidence type="ECO:0000313" key="1">
    <source>
        <dbReference type="EMBL" id="ABZ74385.1"/>
    </source>
</evidence>
<dbReference type="HOGENOM" id="CLU_066201_0_0_5"/>
<organism evidence="1">
    <name type="scientific">Caulobacter sp. (strain K31)</name>
    <dbReference type="NCBI Taxonomy" id="366602"/>
    <lineage>
        <taxon>Bacteria</taxon>
        <taxon>Pseudomonadati</taxon>
        <taxon>Pseudomonadota</taxon>
        <taxon>Alphaproteobacteria</taxon>
        <taxon>Caulobacterales</taxon>
        <taxon>Caulobacteraceae</taxon>
        <taxon>Caulobacter</taxon>
    </lineage>
</organism>
<geneLocation type="plasmid" evidence="1">
    <name>pCAUL01</name>
</geneLocation>
<dbReference type="AlphaFoldDB" id="B0T9L0"/>
<dbReference type="Gene3D" id="3.10.450.620">
    <property type="entry name" value="JHP933, nucleotidyltransferase-like core domain"/>
    <property type="match status" value="1"/>
</dbReference>
<name>B0T9L0_CAUSK</name>
<dbReference type="KEGG" id="cak:Caul_5265"/>
<dbReference type="EMBL" id="CP000928">
    <property type="protein sequence ID" value="ABZ74385.1"/>
    <property type="molecule type" value="Genomic_DNA"/>
</dbReference>
<dbReference type="Pfam" id="PF08843">
    <property type="entry name" value="AbiEii"/>
    <property type="match status" value="1"/>
</dbReference>
<sequence>MARDPLLSLTTEERLELFTEAAARRGLHPMLIEKDYWVVWLLGLLFDPARSTGSMIFKGGTSLSKAYDLIQRFSEDIDLAFDKAQFGFKGDKDPEGVSKKKAAELIDDLATAVAKHVGGSFREDLAATITTRLGAGGWALEVDDQDPSTLLFVYPQVLGGTLYSQASYVKAAVRLEIGARSDPWPAETRPVLSYAAEEFPALLGETPALVNVLSPERTFWEKATILHAEAHRDGLGAERASRHYYDLVQIARSPHGETALADTGLRERVVAHKSLFFRSGWARYDLAKPPTFVLVPSPERLKALAADYRSMNSMFFEDPPSFENLVTELLALQEKINAAPSAGPAASA</sequence>
<evidence type="ECO:0008006" key="2">
    <source>
        <dbReference type="Google" id="ProtNLM"/>
    </source>
</evidence>
<dbReference type="InterPro" id="IPR014942">
    <property type="entry name" value="AbiEii"/>
</dbReference>
<gene>
    <name evidence="1" type="ordered locus">Caul_5265</name>
</gene>
<keyword evidence="1" id="KW-0614">Plasmid</keyword>
<reference evidence="1" key="1">
    <citation type="submission" date="2008-01" db="EMBL/GenBank/DDBJ databases">
        <title>Complete sequence of plasmid1 pCAUL01 of Caulobacter sp. K31.</title>
        <authorList>
            <consortium name="US DOE Joint Genome Institute"/>
            <person name="Copeland A."/>
            <person name="Lucas S."/>
            <person name="Lapidus A."/>
            <person name="Barry K."/>
            <person name="Glavina del Rio T."/>
            <person name="Dalin E."/>
            <person name="Tice H."/>
            <person name="Pitluck S."/>
            <person name="Bruce D."/>
            <person name="Goodwin L."/>
            <person name="Thompson L.S."/>
            <person name="Brettin T."/>
            <person name="Detter J.C."/>
            <person name="Han C."/>
            <person name="Schmutz J."/>
            <person name="Larimer F."/>
            <person name="Land M."/>
            <person name="Hauser L."/>
            <person name="Kyrpides N."/>
            <person name="Kim E."/>
            <person name="Stephens C."/>
            <person name="Richardson P."/>
        </authorList>
    </citation>
    <scope>NUCLEOTIDE SEQUENCE [LARGE SCALE GENOMIC DNA]</scope>
    <source>
        <plasmid evidence="1">K31</plasmid>
        <plasmid evidence="1">pCAUL01</plasmid>
    </source>
</reference>
<proteinExistence type="predicted"/>
<accession>B0T9L0</accession>